<organism evidence="4 5">
    <name type="scientific">Fusibacter ferrireducens</name>
    <dbReference type="NCBI Taxonomy" id="2785058"/>
    <lineage>
        <taxon>Bacteria</taxon>
        <taxon>Bacillati</taxon>
        <taxon>Bacillota</taxon>
        <taxon>Clostridia</taxon>
        <taxon>Eubacteriales</taxon>
        <taxon>Eubacteriales Family XII. Incertae Sedis</taxon>
        <taxon>Fusibacter</taxon>
    </lineage>
</organism>
<dbReference type="InterPro" id="IPR050922">
    <property type="entry name" value="LytR/CpsA/Psr_CW_biosynth"/>
</dbReference>
<proteinExistence type="inferred from homology"/>
<feature type="transmembrane region" description="Helical" evidence="2">
    <location>
        <begin position="7"/>
        <end position="26"/>
    </location>
</feature>
<evidence type="ECO:0000259" key="3">
    <source>
        <dbReference type="Pfam" id="PF03816"/>
    </source>
</evidence>
<dbReference type="PANTHER" id="PTHR33392:SF6">
    <property type="entry name" value="POLYISOPRENYL-TEICHOIC ACID--PEPTIDOGLYCAN TEICHOIC ACID TRANSFERASE TAGU"/>
    <property type="match status" value="1"/>
</dbReference>
<feature type="domain" description="Cell envelope-related transcriptional attenuator" evidence="3">
    <location>
        <begin position="41"/>
        <end position="200"/>
    </location>
</feature>
<dbReference type="Gene3D" id="3.40.630.190">
    <property type="entry name" value="LCP protein"/>
    <property type="match status" value="1"/>
</dbReference>
<dbReference type="RefSeq" id="WP_194701819.1">
    <property type="nucleotide sequence ID" value="NZ_JADKNH010000006.1"/>
</dbReference>
<evidence type="ECO:0000256" key="1">
    <source>
        <dbReference type="ARBA" id="ARBA00006068"/>
    </source>
</evidence>
<dbReference type="NCBIfam" id="TIGR00350">
    <property type="entry name" value="lytR_cpsA_psr"/>
    <property type="match status" value="1"/>
</dbReference>
<keyword evidence="5" id="KW-1185">Reference proteome</keyword>
<gene>
    <name evidence="4" type="ORF">ISU02_10605</name>
</gene>
<evidence type="ECO:0000313" key="4">
    <source>
        <dbReference type="EMBL" id="MBF4693575.1"/>
    </source>
</evidence>
<evidence type="ECO:0000313" key="5">
    <source>
        <dbReference type="Proteomes" id="UP000614200"/>
    </source>
</evidence>
<dbReference type="Proteomes" id="UP000614200">
    <property type="component" value="Unassembled WGS sequence"/>
</dbReference>
<reference evidence="4 5" key="1">
    <citation type="submission" date="2020-11" db="EMBL/GenBank/DDBJ databases">
        <title>Fusibacter basophilias sp. nov.</title>
        <authorList>
            <person name="Qiu D."/>
        </authorList>
    </citation>
    <scope>NUCLEOTIDE SEQUENCE [LARGE SCALE GENOMIC DNA]</scope>
    <source>
        <strain evidence="4 5">Q10-2</strain>
    </source>
</reference>
<keyword evidence="2" id="KW-0472">Membrane</keyword>
<dbReference type="PANTHER" id="PTHR33392">
    <property type="entry name" value="POLYISOPRENYL-TEICHOIC ACID--PEPTIDOGLYCAN TEICHOIC ACID TRANSFERASE TAGU"/>
    <property type="match status" value="1"/>
</dbReference>
<name>A0ABR9ZT05_9FIRM</name>
<dbReference type="Pfam" id="PF03816">
    <property type="entry name" value="LytR_cpsA_psr"/>
    <property type="match status" value="1"/>
</dbReference>
<comment type="caution">
    <text evidence="4">The sequence shown here is derived from an EMBL/GenBank/DDBJ whole genome shotgun (WGS) entry which is preliminary data.</text>
</comment>
<dbReference type="InterPro" id="IPR004474">
    <property type="entry name" value="LytR_CpsA_psr"/>
</dbReference>
<evidence type="ECO:0000256" key="2">
    <source>
        <dbReference type="SAM" id="Phobius"/>
    </source>
</evidence>
<keyword evidence="2" id="KW-1133">Transmembrane helix</keyword>
<comment type="similarity">
    <text evidence="1">Belongs to the LytR/CpsA/Psr (LCP) family.</text>
</comment>
<protein>
    <submittedName>
        <fullName evidence="4">LCP family protein</fullName>
    </submittedName>
</protein>
<dbReference type="EMBL" id="JADKNH010000006">
    <property type="protein sequence ID" value="MBF4693575.1"/>
    <property type="molecule type" value="Genomic_DNA"/>
</dbReference>
<sequence>MKKGIKILILLVILISAVFIGFSALYQDRINVLVFGVEGMRTDTMILLSIDTATNDVSAVSIPRDTYCPTEGHNKLGQKKLNARYGFKDDGGVKGLTTAIEQLMGIKIDHYIKVDYDGVAAVVDLIGDVEVDVPIQMQYDDPYATPPLHIDFEPGLQKISGENALGYLRFRKSNDGKIREGDIQRIARQQAFLKSAAKKALTLKLPYIATKALDYVETDLAPKEVILYTASLMGTSIDHVHFYTLPMKSTGTGKDGLSYFYHDPTATFELMKGIYDGSLAEQEALDLKNQESLSKETQN</sequence>
<accession>A0ABR9ZT05</accession>
<keyword evidence="2" id="KW-0812">Transmembrane</keyword>